<feature type="domain" description="RING-type" evidence="2">
    <location>
        <begin position="98"/>
        <end position="128"/>
    </location>
</feature>
<reference evidence="3 4" key="1">
    <citation type="journal article" date="2010" name="Nature">
        <title>Genome sequence of the palaeopolyploid soybean.</title>
        <authorList>
            <person name="Schmutz J."/>
            <person name="Cannon S.B."/>
            <person name="Schlueter J."/>
            <person name="Ma J."/>
            <person name="Mitros T."/>
            <person name="Nelson W."/>
            <person name="Hyten D.L."/>
            <person name="Song Q."/>
            <person name="Thelen J.J."/>
            <person name="Cheng J."/>
            <person name="Xu D."/>
            <person name="Hellsten U."/>
            <person name="May G.D."/>
            <person name="Yu Y."/>
            <person name="Sakurai T."/>
            <person name="Umezawa T."/>
            <person name="Bhattacharyya M.K."/>
            <person name="Sandhu D."/>
            <person name="Valliyodan B."/>
            <person name="Lindquist E."/>
            <person name="Peto M."/>
            <person name="Grant D."/>
            <person name="Shu S."/>
            <person name="Goodstein D."/>
            <person name="Barry K."/>
            <person name="Futrell-Griggs M."/>
            <person name="Abernathy B."/>
            <person name="Du J."/>
            <person name="Tian Z."/>
            <person name="Zhu L."/>
            <person name="Gill N."/>
            <person name="Joshi T."/>
            <person name="Libault M."/>
            <person name="Sethuraman A."/>
            <person name="Zhang X.-C."/>
            <person name="Shinozaki K."/>
            <person name="Nguyen H.T."/>
            <person name="Wing R.A."/>
            <person name="Cregan P."/>
            <person name="Specht J."/>
            <person name="Grimwood J."/>
            <person name="Rokhsar D."/>
            <person name="Stacey G."/>
            <person name="Shoemaker R.C."/>
            <person name="Jackson S.A."/>
        </authorList>
    </citation>
    <scope>NUCLEOTIDE SEQUENCE</scope>
    <source>
        <strain evidence="4">cv. Williams 82</strain>
        <tissue evidence="3">Callus</tissue>
    </source>
</reference>
<dbReference type="AlphaFoldDB" id="A0A0R0F7B1"/>
<dbReference type="GO" id="GO:0061630">
    <property type="term" value="F:ubiquitin protein ligase activity"/>
    <property type="evidence" value="ECO:0000318"/>
    <property type="project" value="GO_Central"/>
</dbReference>
<organism evidence="3">
    <name type="scientific">Glycine max</name>
    <name type="common">Soybean</name>
    <name type="synonym">Glycine hispida</name>
    <dbReference type="NCBI Taxonomy" id="3847"/>
    <lineage>
        <taxon>Eukaryota</taxon>
        <taxon>Viridiplantae</taxon>
        <taxon>Streptophyta</taxon>
        <taxon>Embryophyta</taxon>
        <taxon>Tracheophyta</taxon>
        <taxon>Spermatophyta</taxon>
        <taxon>Magnoliopsida</taxon>
        <taxon>eudicotyledons</taxon>
        <taxon>Gunneridae</taxon>
        <taxon>Pentapetalae</taxon>
        <taxon>rosids</taxon>
        <taxon>fabids</taxon>
        <taxon>Fabales</taxon>
        <taxon>Fabaceae</taxon>
        <taxon>Papilionoideae</taxon>
        <taxon>50 kb inversion clade</taxon>
        <taxon>NPAAA clade</taxon>
        <taxon>indigoferoid/millettioid clade</taxon>
        <taxon>Phaseoleae</taxon>
        <taxon>Glycine</taxon>
        <taxon>Glycine subgen. Soja</taxon>
    </lineage>
</organism>
<evidence type="ECO:0000256" key="1">
    <source>
        <dbReference type="PROSITE-ProRule" id="PRU00175"/>
    </source>
</evidence>
<gene>
    <name evidence="3" type="ORF">GLYMA_18G103300</name>
</gene>
<sequence length="174" mass="20001">MIDIGKHVSIAVNFTELKSISFPVTPPRRQQIHVHNEDMGRLREIFLQPPQRATFQTNTQAPPLVEISKSTAFSKLKKVVHDPPPKRYARRDEDGKTCAICLEDFEPSEEVMLTPCNHMFHKDCIVPWLIKMGNQSSFNNNDIANLEPTNIINREFLSFLRAMEEAFQLGSMTY</sequence>
<keyword evidence="5" id="KW-1185">Reference proteome</keyword>
<evidence type="ECO:0000259" key="2">
    <source>
        <dbReference type="PROSITE" id="PS50089"/>
    </source>
</evidence>
<evidence type="ECO:0000313" key="3">
    <source>
        <dbReference type="EMBL" id="KRG98865.1"/>
    </source>
</evidence>
<dbReference type="EnsemblPlants" id="KRG98865">
    <property type="protein sequence ID" value="KRG98865"/>
    <property type="gene ID" value="GLYMA_18G103300"/>
</dbReference>
<dbReference type="Gramene" id="KRG98865">
    <property type="protein sequence ID" value="KRG98865"/>
    <property type="gene ID" value="GLYMA_18G103300"/>
</dbReference>
<protein>
    <recommendedName>
        <fullName evidence="2">RING-type domain-containing protein</fullName>
    </recommendedName>
</protein>
<dbReference type="SMART" id="SM00184">
    <property type="entry name" value="RING"/>
    <property type="match status" value="1"/>
</dbReference>
<dbReference type="Gene3D" id="3.30.40.10">
    <property type="entry name" value="Zinc/RING finger domain, C3HC4 (zinc finger)"/>
    <property type="match status" value="1"/>
</dbReference>
<dbReference type="Proteomes" id="UP000008827">
    <property type="component" value="Chromosome 18"/>
</dbReference>
<evidence type="ECO:0000313" key="4">
    <source>
        <dbReference type="EnsemblPlants" id="KRG98865"/>
    </source>
</evidence>
<reference evidence="4" key="2">
    <citation type="submission" date="2018-02" db="UniProtKB">
        <authorList>
            <consortium name="EnsemblPlants"/>
        </authorList>
    </citation>
    <scope>IDENTIFICATION</scope>
    <source>
        <strain evidence="4">Williams 82</strain>
    </source>
</reference>
<dbReference type="SUPFAM" id="SSF57850">
    <property type="entry name" value="RING/U-box"/>
    <property type="match status" value="1"/>
</dbReference>
<keyword evidence="1" id="KW-0479">Metal-binding</keyword>
<dbReference type="PROSITE" id="PS50089">
    <property type="entry name" value="ZF_RING_2"/>
    <property type="match status" value="1"/>
</dbReference>
<dbReference type="GO" id="GO:0006511">
    <property type="term" value="P:ubiquitin-dependent protein catabolic process"/>
    <property type="evidence" value="ECO:0000318"/>
    <property type="project" value="GO_Central"/>
</dbReference>
<reference evidence="3" key="3">
    <citation type="submission" date="2018-07" db="EMBL/GenBank/DDBJ databases">
        <title>WGS assembly of Glycine max.</title>
        <authorList>
            <person name="Schmutz J."/>
            <person name="Cannon S."/>
            <person name="Schlueter J."/>
            <person name="Ma J."/>
            <person name="Mitros T."/>
            <person name="Nelson W."/>
            <person name="Hyten D."/>
            <person name="Song Q."/>
            <person name="Thelen J."/>
            <person name="Cheng J."/>
            <person name="Xu D."/>
            <person name="Hellsten U."/>
            <person name="May G."/>
            <person name="Yu Y."/>
            <person name="Sakurai T."/>
            <person name="Umezawa T."/>
            <person name="Bhattacharyya M."/>
            <person name="Sandhu D."/>
            <person name="Valliyodan B."/>
            <person name="Lindquist E."/>
            <person name="Peto M."/>
            <person name="Grant D."/>
            <person name="Shu S."/>
            <person name="Goodstein D."/>
            <person name="Barry K."/>
            <person name="Futrell-Griggs M."/>
            <person name="Abernathy B."/>
            <person name="Du J."/>
            <person name="Tian Z."/>
            <person name="Zhu L."/>
            <person name="Gill N."/>
            <person name="Joshi T."/>
            <person name="Libault M."/>
            <person name="Sethuraman A."/>
            <person name="Zhang X."/>
            <person name="Shinozaki K."/>
            <person name="Nguyen H."/>
            <person name="Wing R."/>
            <person name="Cregan P."/>
            <person name="Specht J."/>
            <person name="Grimwood J."/>
            <person name="Rokhsar D."/>
            <person name="Stacey G."/>
            <person name="Shoemaker R."/>
            <person name="Jackson S."/>
        </authorList>
    </citation>
    <scope>NUCLEOTIDE SEQUENCE</scope>
    <source>
        <tissue evidence="3">Callus</tissue>
    </source>
</reference>
<accession>A0A0R0F7B1</accession>
<dbReference type="InParanoid" id="A0A0R0F7B1"/>
<dbReference type="Pfam" id="PF17123">
    <property type="entry name" value="zf-RING_11"/>
    <property type="match status" value="1"/>
</dbReference>
<dbReference type="EMBL" id="CM000851">
    <property type="protein sequence ID" value="KRG98865.1"/>
    <property type="molecule type" value="Genomic_DNA"/>
</dbReference>
<dbReference type="PANTHER" id="PTHR22765:SF396">
    <property type="entry name" value="RING_U-BOX SUPERFAMILY PROTEIN"/>
    <property type="match status" value="1"/>
</dbReference>
<keyword evidence="1" id="KW-0863">Zinc-finger</keyword>
<evidence type="ECO:0000313" key="5">
    <source>
        <dbReference type="Proteomes" id="UP000008827"/>
    </source>
</evidence>
<keyword evidence="1" id="KW-0862">Zinc</keyword>
<dbReference type="GO" id="GO:0008270">
    <property type="term" value="F:zinc ion binding"/>
    <property type="evidence" value="ECO:0007669"/>
    <property type="project" value="UniProtKB-KW"/>
</dbReference>
<dbReference type="PANTHER" id="PTHR22765">
    <property type="entry name" value="RING FINGER AND PROTEASE ASSOCIATED DOMAIN-CONTAINING"/>
    <property type="match status" value="1"/>
</dbReference>
<proteinExistence type="predicted"/>
<dbReference type="GO" id="GO:0005634">
    <property type="term" value="C:nucleus"/>
    <property type="evidence" value="ECO:0000318"/>
    <property type="project" value="GO_Central"/>
</dbReference>
<dbReference type="InterPro" id="IPR001841">
    <property type="entry name" value="Znf_RING"/>
</dbReference>
<name>A0A0R0F7B1_SOYBN</name>
<dbReference type="InterPro" id="IPR051826">
    <property type="entry name" value="E3_ubiquitin-ligase_domain"/>
</dbReference>
<dbReference type="InterPro" id="IPR013083">
    <property type="entry name" value="Znf_RING/FYVE/PHD"/>
</dbReference>